<dbReference type="AlphaFoldDB" id="A0AAE1XZZ4"/>
<dbReference type="Proteomes" id="UP001293254">
    <property type="component" value="Unassembled WGS sequence"/>
</dbReference>
<protein>
    <submittedName>
        <fullName evidence="2">Uncharacterized protein</fullName>
    </submittedName>
</protein>
<accession>A0AAE1XZZ4</accession>
<evidence type="ECO:0000313" key="2">
    <source>
        <dbReference type="EMBL" id="KAK4421150.1"/>
    </source>
</evidence>
<name>A0AAE1XZZ4_9LAMI</name>
<dbReference type="EMBL" id="JACGWO010000008">
    <property type="protein sequence ID" value="KAK4421150.1"/>
    <property type="molecule type" value="Genomic_DNA"/>
</dbReference>
<organism evidence="2 3">
    <name type="scientific">Sesamum alatum</name>
    <dbReference type="NCBI Taxonomy" id="300844"/>
    <lineage>
        <taxon>Eukaryota</taxon>
        <taxon>Viridiplantae</taxon>
        <taxon>Streptophyta</taxon>
        <taxon>Embryophyta</taxon>
        <taxon>Tracheophyta</taxon>
        <taxon>Spermatophyta</taxon>
        <taxon>Magnoliopsida</taxon>
        <taxon>eudicotyledons</taxon>
        <taxon>Gunneridae</taxon>
        <taxon>Pentapetalae</taxon>
        <taxon>asterids</taxon>
        <taxon>lamiids</taxon>
        <taxon>Lamiales</taxon>
        <taxon>Pedaliaceae</taxon>
        <taxon>Sesamum</taxon>
    </lineage>
</organism>
<reference evidence="2" key="2">
    <citation type="journal article" date="2024" name="Plant">
        <title>Genomic evolution and insights into agronomic trait innovations of Sesamum species.</title>
        <authorList>
            <person name="Miao H."/>
            <person name="Wang L."/>
            <person name="Qu L."/>
            <person name="Liu H."/>
            <person name="Sun Y."/>
            <person name="Le M."/>
            <person name="Wang Q."/>
            <person name="Wei S."/>
            <person name="Zheng Y."/>
            <person name="Lin W."/>
            <person name="Duan Y."/>
            <person name="Cao H."/>
            <person name="Xiong S."/>
            <person name="Wang X."/>
            <person name="Wei L."/>
            <person name="Li C."/>
            <person name="Ma Q."/>
            <person name="Ju M."/>
            <person name="Zhao R."/>
            <person name="Li G."/>
            <person name="Mu C."/>
            <person name="Tian Q."/>
            <person name="Mei H."/>
            <person name="Zhang T."/>
            <person name="Gao T."/>
            <person name="Zhang H."/>
        </authorList>
    </citation>
    <scope>NUCLEOTIDE SEQUENCE</scope>
    <source>
        <strain evidence="2">3651</strain>
    </source>
</reference>
<evidence type="ECO:0000256" key="1">
    <source>
        <dbReference type="SAM" id="MobiDB-lite"/>
    </source>
</evidence>
<reference evidence="2" key="1">
    <citation type="submission" date="2020-06" db="EMBL/GenBank/DDBJ databases">
        <authorList>
            <person name="Li T."/>
            <person name="Hu X."/>
            <person name="Zhang T."/>
            <person name="Song X."/>
            <person name="Zhang H."/>
            <person name="Dai N."/>
            <person name="Sheng W."/>
            <person name="Hou X."/>
            <person name="Wei L."/>
        </authorList>
    </citation>
    <scope>NUCLEOTIDE SEQUENCE</scope>
    <source>
        <strain evidence="2">3651</strain>
        <tissue evidence="2">Leaf</tissue>
    </source>
</reference>
<keyword evidence="3" id="KW-1185">Reference proteome</keyword>
<sequence>MTLGRPNAPTAPQPSAMDGPELHTRSAHLRIRPTHYPTREPTLFKPLPNPNLVCNPSFSLPHSSEFSLVLKKCLLGFSLLVFSEAIGKQLHRHHTSPNRHLHSL</sequence>
<proteinExistence type="predicted"/>
<evidence type="ECO:0000313" key="3">
    <source>
        <dbReference type="Proteomes" id="UP001293254"/>
    </source>
</evidence>
<comment type="caution">
    <text evidence="2">The sequence shown here is derived from an EMBL/GenBank/DDBJ whole genome shotgun (WGS) entry which is preliminary data.</text>
</comment>
<gene>
    <name evidence="2" type="ORF">Salat_2065500</name>
</gene>
<feature type="region of interest" description="Disordered" evidence="1">
    <location>
        <begin position="1"/>
        <end position="24"/>
    </location>
</feature>